<keyword evidence="3" id="KW-1185">Reference proteome</keyword>
<dbReference type="EMBL" id="CAJVCH010339120">
    <property type="protein sequence ID" value="CAG7815215.1"/>
    <property type="molecule type" value="Genomic_DNA"/>
</dbReference>
<gene>
    <name evidence="2" type="ORF">AFUS01_LOCUS25913</name>
</gene>
<evidence type="ECO:0000256" key="1">
    <source>
        <dbReference type="SAM" id="Phobius"/>
    </source>
</evidence>
<organism evidence="2 3">
    <name type="scientific">Allacma fusca</name>
    <dbReference type="NCBI Taxonomy" id="39272"/>
    <lineage>
        <taxon>Eukaryota</taxon>
        <taxon>Metazoa</taxon>
        <taxon>Ecdysozoa</taxon>
        <taxon>Arthropoda</taxon>
        <taxon>Hexapoda</taxon>
        <taxon>Collembola</taxon>
        <taxon>Symphypleona</taxon>
        <taxon>Sminthuridae</taxon>
        <taxon>Allacma</taxon>
    </lineage>
</organism>
<comment type="caution">
    <text evidence="2">The sequence shown here is derived from an EMBL/GenBank/DDBJ whole genome shotgun (WGS) entry which is preliminary data.</text>
</comment>
<keyword evidence="1" id="KW-0812">Transmembrane</keyword>
<accession>A0A8J2PHE5</accession>
<keyword evidence="1" id="KW-1133">Transmembrane helix</keyword>
<feature type="transmembrane region" description="Helical" evidence="1">
    <location>
        <begin position="20"/>
        <end position="37"/>
    </location>
</feature>
<proteinExistence type="predicted"/>
<sequence>MHNYWENVTDPLEEGLTELYNSLPIFFGLVAALAVSIHDQKTGILGEEGKFYVYSKQFQELCESDFMECHRIVGKHGRV</sequence>
<evidence type="ECO:0000313" key="3">
    <source>
        <dbReference type="Proteomes" id="UP000708208"/>
    </source>
</evidence>
<dbReference type="AlphaFoldDB" id="A0A8J2PHE5"/>
<evidence type="ECO:0000313" key="2">
    <source>
        <dbReference type="EMBL" id="CAG7815215.1"/>
    </source>
</evidence>
<protein>
    <submittedName>
        <fullName evidence="2">Uncharacterized protein</fullName>
    </submittedName>
</protein>
<name>A0A8J2PHE5_9HEXA</name>
<dbReference type="Proteomes" id="UP000708208">
    <property type="component" value="Unassembled WGS sequence"/>
</dbReference>
<keyword evidence="1" id="KW-0472">Membrane</keyword>
<reference evidence="2" key="1">
    <citation type="submission" date="2021-06" db="EMBL/GenBank/DDBJ databases">
        <authorList>
            <person name="Hodson N. C."/>
            <person name="Mongue J. A."/>
            <person name="Jaron S. K."/>
        </authorList>
    </citation>
    <scope>NUCLEOTIDE SEQUENCE</scope>
</reference>